<organism evidence="2 3">
    <name type="scientific">Dyella choica</name>
    <dbReference type="NCBI Taxonomy" id="1927959"/>
    <lineage>
        <taxon>Bacteria</taxon>
        <taxon>Pseudomonadati</taxon>
        <taxon>Pseudomonadota</taxon>
        <taxon>Gammaproteobacteria</taxon>
        <taxon>Lysobacterales</taxon>
        <taxon>Rhodanobacteraceae</taxon>
        <taxon>Dyella</taxon>
    </lineage>
</organism>
<sequence>MPLQTEQILRQELGREERLLWSSMPLQGLRLRTSDAVAIPFSLLWGGFAFFWEYSAVTSHAPFFFMLWGVPFVLMGLYITVGRFFVDGYLRTRTYYGVTDRRVIIISGFSGKEVKSLNLSGLNDISLKEQPDRSGSITFGASNPIYAMRRGTAWPGVNKQLAPAFDPIAEARKVYDVVREAQHAQTVRVVAGSGG</sequence>
<evidence type="ECO:0000313" key="2">
    <source>
        <dbReference type="EMBL" id="RUL78339.1"/>
    </source>
</evidence>
<dbReference type="Proteomes" id="UP000274358">
    <property type="component" value="Unassembled WGS sequence"/>
</dbReference>
<keyword evidence="3" id="KW-1185">Reference proteome</keyword>
<dbReference type="AlphaFoldDB" id="A0A432M8V0"/>
<proteinExistence type="predicted"/>
<protein>
    <submittedName>
        <fullName evidence="2">Uncharacterized protein</fullName>
    </submittedName>
</protein>
<comment type="caution">
    <text evidence="2">The sequence shown here is derived from an EMBL/GenBank/DDBJ whole genome shotgun (WGS) entry which is preliminary data.</text>
</comment>
<feature type="transmembrane region" description="Helical" evidence="1">
    <location>
        <begin position="63"/>
        <end position="86"/>
    </location>
</feature>
<gene>
    <name evidence="2" type="ORF">EKH80_05795</name>
</gene>
<feature type="transmembrane region" description="Helical" evidence="1">
    <location>
        <begin position="36"/>
        <end position="57"/>
    </location>
</feature>
<reference evidence="2 3" key="1">
    <citation type="submission" date="2018-12" db="EMBL/GenBank/DDBJ databases">
        <title>Dyella dinghuensis sp. nov. DHOA06 and Dyella choica sp. nov. 4M-K27, isolated from forest soil.</title>
        <authorList>
            <person name="Qiu L.-H."/>
            <person name="Gao Z.-H."/>
        </authorList>
    </citation>
    <scope>NUCLEOTIDE SEQUENCE [LARGE SCALE GENOMIC DNA]</scope>
    <source>
        <strain evidence="2 3">4M-K27</strain>
    </source>
</reference>
<keyword evidence="1" id="KW-0472">Membrane</keyword>
<dbReference type="EMBL" id="RYYV01000003">
    <property type="protein sequence ID" value="RUL78339.1"/>
    <property type="molecule type" value="Genomic_DNA"/>
</dbReference>
<keyword evidence="1" id="KW-0812">Transmembrane</keyword>
<accession>A0A432M8V0</accession>
<evidence type="ECO:0000256" key="1">
    <source>
        <dbReference type="SAM" id="Phobius"/>
    </source>
</evidence>
<name>A0A432M8V0_9GAMM</name>
<keyword evidence="1" id="KW-1133">Transmembrane helix</keyword>
<evidence type="ECO:0000313" key="3">
    <source>
        <dbReference type="Proteomes" id="UP000274358"/>
    </source>
</evidence>